<dbReference type="PANTHER" id="PTHR36966:SF1">
    <property type="entry name" value="REP-ASSOCIATED TYROSINE TRANSPOSASE"/>
    <property type="match status" value="1"/>
</dbReference>
<dbReference type="PANTHER" id="PTHR36966">
    <property type="entry name" value="REP-ASSOCIATED TYROSINE TRANSPOSASE"/>
    <property type="match status" value="1"/>
</dbReference>
<dbReference type="RefSeq" id="WP_011939570.1">
    <property type="nucleotide sequence ID" value="NC_009483.1"/>
</dbReference>
<feature type="domain" description="Transposase IS200-like" evidence="2">
    <location>
        <begin position="21"/>
        <end position="220"/>
    </location>
</feature>
<proteinExistence type="predicted"/>
<dbReference type="SUPFAM" id="SSF143422">
    <property type="entry name" value="Transposase IS200-like"/>
    <property type="match status" value="1"/>
</dbReference>
<evidence type="ECO:0000256" key="1">
    <source>
        <dbReference type="SAM" id="MobiDB-lite"/>
    </source>
</evidence>
<feature type="region of interest" description="Disordered" evidence="1">
    <location>
        <begin position="121"/>
        <end position="165"/>
    </location>
</feature>
<dbReference type="KEGG" id="gur:Gura_2720"/>
<dbReference type="AlphaFoldDB" id="A5G526"/>
<dbReference type="Proteomes" id="UP000006695">
    <property type="component" value="Chromosome"/>
</dbReference>
<evidence type="ECO:0000313" key="4">
    <source>
        <dbReference type="Proteomes" id="UP000006695"/>
    </source>
</evidence>
<evidence type="ECO:0000313" key="3">
    <source>
        <dbReference type="EMBL" id="ABQ26894.1"/>
    </source>
</evidence>
<keyword evidence="4" id="KW-1185">Reference proteome</keyword>
<sequence length="232" mass="26234">MTYNPDIHHRRSIRLREYDYSSNGAYFVTICAQGRECLFGDILDGEMRLNDAGRMVAEWWVKLPGKFPNVALDEYFVMPNHFQGIICIVGAGFPRPVFANDDVGAGSSRPVFANDDVGAGFPRPLSPENQNLGGETTENLGGRTPENLGGRTPENQGGRTPPLRKPTLGQIVGFFKYQTTKQINFMRDNPGVPVWQRNYFERVIRDEAELAGIREYIHFNPSKWTEDDEYPT</sequence>
<dbReference type="OrthoDB" id="9800147at2"/>
<dbReference type="Gene3D" id="3.30.70.1290">
    <property type="entry name" value="Transposase IS200-like"/>
    <property type="match status" value="1"/>
</dbReference>
<dbReference type="GO" id="GO:0004803">
    <property type="term" value="F:transposase activity"/>
    <property type="evidence" value="ECO:0007669"/>
    <property type="project" value="InterPro"/>
</dbReference>
<organism evidence="3 4">
    <name type="scientific">Geotalea uraniireducens (strain Rf4)</name>
    <name type="common">Geobacter uraniireducens</name>
    <dbReference type="NCBI Taxonomy" id="351605"/>
    <lineage>
        <taxon>Bacteria</taxon>
        <taxon>Pseudomonadati</taxon>
        <taxon>Thermodesulfobacteriota</taxon>
        <taxon>Desulfuromonadia</taxon>
        <taxon>Geobacterales</taxon>
        <taxon>Geobacteraceae</taxon>
        <taxon>Geotalea</taxon>
    </lineage>
</organism>
<reference evidence="3 4" key="1">
    <citation type="submission" date="2007-05" db="EMBL/GenBank/DDBJ databases">
        <title>Complete sequence of Geobacter uraniireducens Rf4.</title>
        <authorList>
            <consortium name="US DOE Joint Genome Institute"/>
            <person name="Copeland A."/>
            <person name="Lucas S."/>
            <person name="Lapidus A."/>
            <person name="Barry K."/>
            <person name="Detter J.C."/>
            <person name="Glavina del Rio T."/>
            <person name="Hammon N."/>
            <person name="Israni S."/>
            <person name="Dalin E."/>
            <person name="Tice H."/>
            <person name="Pitluck S."/>
            <person name="Chertkov O."/>
            <person name="Brettin T."/>
            <person name="Bruce D."/>
            <person name="Han C."/>
            <person name="Schmutz J."/>
            <person name="Larimer F."/>
            <person name="Land M."/>
            <person name="Hauser L."/>
            <person name="Kyrpides N."/>
            <person name="Mikhailova N."/>
            <person name="Shelobolina E."/>
            <person name="Aklujkar M."/>
            <person name="Lovley D."/>
            <person name="Richardson P."/>
        </authorList>
    </citation>
    <scope>NUCLEOTIDE SEQUENCE [LARGE SCALE GENOMIC DNA]</scope>
    <source>
        <strain evidence="3 4">Rf4</strain>
    </source>
</reference>
<feature type="compositionally biased region" description="Polar residues" evidence="1">
    <location>
        <begin position="127"/>
        <end position="139"/>
    </location>
</feature>
<dbReference type="HOGENOM" id="CLU_101329_0_0_7"/>
<gene>
    <name evidence="3" type="ordered locus">Gura_2720</name>
</gene>
<name>A5G526_GEOUR</name>
<dbReference type="InterPro" id="IPR036515">
    <property type="entry name" value="Transposase_17_sf"/>
</dbReference>
<dbReference type="InterPro" id="IPR052715">
    <property type="entry name" value="RAYT_transposase"/>
</dbReference>
<dbReference type="EMBL" id="CP000698">
    <property type="protein sequence ID" value="ABQ26894.1"/>
    <property type="molecule type" value="Genomic_DNA"/>
</dbReference>
<dbReference type="GO" id="GO:0006313">
    <property type="term" value="P:DNA transposition"/>
    <property type="evidence" value="ECO:0007669"/>
    <property type="project" value="InterPro"/>
</dbReference>
<dbReference type="SMART" id="SM01321">
    <property type="entry name" value="Y1_Tnp"/>
    <property type="match status" value="1"/>
</dbReference>
<dbReference type="InterPro" id="IPR002686">
    <property type="entry name" value="Transposase_17"/>
</dbReference>
<accession>A5G526</accession>
<dbReference type="GO" id="GO:0043565">
    <property type="term" value="F:sequence-specific DNA binding"/>
    <property type="evidence" value="ECO:0007669"/>
    <property type="project" value="TreeGrafter"/>
</dbReference>
<evidence type="ECO:0000259" key="2">
    <source>
        <dbReference type="SMART" id="SM01321"/>
    </source>
</evidence>
<protein>
    <recommendedName>
        <fullName evidence="2">Transposase IS200-like domain-containing protein</fullName>
    </recommendedName>
</protein>